<dbReference type="HOGENOM" id="CLU_2213201_0_0_1"/>
<reference evidence="2" key="1">
    <citation type="submission" date="2011-05" db="EMBL/GenBank/DDBJ databases">
        <authorList>
            <person name="Richards S.R."/>
            <person name="Qu J."/>
            <person name="Jiang H."/>
            <person name="Jhangiani S.N."/>
            <person name="Agravi P."/>
            <person name="Goodspeed R."/>
            <person name="Gross S."/>
            <person name="Mandapat C."/>
            <person name="Jackson L."/>
            <person name="Mathew T."/>
            <person name="Pu L."/>
            <person name="Thornton R."/>
            <person name="Saada N."/>
            <person name="Wilczek-Boney K.B."/>
            <person name="Lee S."/>
            <person name="Kovar C."/>
            <person name="Wu Y."/>
            <person name="Scherer S.E."/>
            <person name="Worley K.C."/>
            <person name="Muzny D.M."/>
            <person name="Gibbs R."/>
        </authorList>
    </citation>
    <scope>NUCLEOTIDE SEQUENCE</scope>
    <source>
        <strain evidence="2">Brora</strain>
    </source>
</reference>
<dbReference type="STRING" id="126957.T1II28"/>
<dbReference type="PhylomeDB" id="T1II28"/>
<accession>T1II28</accession>
<dbReference type="AlphaFoldDB" id="T1II28"/>
<protein>
    <submittedName>
        <fullName evidence="1">Uncharacterized protein</fullName>
    </submittedName>
</protein>
<organism evidence="1 2">
    <name type="scientific">Strigamia maritima</name>
    <name type="common">European centipede</name>
    <name type="synonym">Geophilus maritimus</name>
    <dbReference type="NCBI Taxonomy" id="126957"/>
    <lineage>
        <taxon>Eukaryota</taxon>
        <taxon>Metazoa</taxon>
        <taxon>Ecdysozoa</taxon>
        <taxon>Arthropoda</taxon>
        <taxon>Myriapoda</taxon>
        <taxon>Chilopoda</taxon>
        <taxon>Pleurostigmophora</taxon>
        <taxon>Geophilomorpha</taxon>
        <taxon>Linotaeniidae</taxon>
        <taxon>Strigamia</taxon>
    </lineage>
</organism>
<name>T1II28_STRMM</name>
<dbReference type="EnsemblMetazoa" id="SMAR000513-RA">
    <property type="protein sequence ID" value="SMAR000513-PA"/>
    <property type="gene ID" value="SMAR000513"/>
</dbReference>
<keyword evidence="2" id="KW-1185">Reference proteome</keyword>
<evidence type="ECO:0000313" key="1">
    <source>
        <dbReference type="EnsemblMetazoa" id="SMAR000513-PA"/>
    </source>
</evidence>
<evidence type="ECO:0000313" key="2">
    <source>
        <dbReference type="Proteomes" id="UP000014500"/>
    </source>
</evidence>
<reference evidence="1" key="2">
    <citation type="submission" date="2015-02" db="UniProtKB">
        <authorList>
            <consortium name="EnsemblMetazoa"/>
        </authorList>
    </citation>
    <scope>IDENTIFICATION</scope>
</reference>
<sequence length="107" mass="12221">MGQMEVLKNKFAAVKEETLHENPSTYKFLRTQGILPLPSVETIRRYLRKVDLKCGFDPEFLEAFGKKLIGKRIKKNVAFLSLDEIQVRGGFEDFGDNSDCRAKSEHG</sequence>
<proteinExistence type="predicted"/>
<dbReference type="Proteomes" id="UP000014500">
    <property type="component" value="Unassembled WGS sequence"/>
</dbReference>
<dbReference type="EMBL" id="JH430081">
    <property type="status" value="NOT_ANNOTATED_CDS"/>
    <property type="molecule type" value="Genomic_DNA"/>
</dbReference>